<feature type="compositionally biased region" description="Basic residues" evidence="1">
    <location>
        <begin position="1"/>
        <end position="12"/>
    </location>
</feature>
<dbReference type="AlphaFoldDB" id="A0AAV7QSQ4"/>
<gene>
    <name evidence="3" type="ORF">NDU88_009337</name>
</gene>
<evidence type="ECO:0000313" key="3">
    <source>
        <dbReference type="EMBL" id="KAJ1143025.1"/>
    </source>
</evidence>
<feature type="region of interest" description="Disordered" evidence="1">
    <location>
        <begin position="1"/>
        <end position="31"/>
    </location>
</feature>
<evidence type="ECO:0000313" key="4">
    <source>
        <dbReference type="Proteomes" id="UP001066276"/>
    </source>
</evidence>
<dbReference type="InterPro" id="IPR011992">
    <property type="entry name" value="EF-hand-dom_pair"/>
</dbReference>
<dbReference type="EMBL" id="JANPWB010000010">
    <property type="protein sequence ID" value="KAJ1143025.1"/>
    <property type="molecule type" value="Genomic_DNA"/>
</dbReference>
<dbReference type="CDD" id="cd00051">
    <property type="entry name" value="EFh"/>
    <property type="match status" value="1"/>
</dbReference>
<reference evidence="3" key="1">
    <citation type="journal article" date="2022" name="bioRxiv">
        <title>Sequencing and chromosome-scale assembly of the giantPleurodeles waltlgenome.</title>
        <authorList>
            <person name="Brown T."/>
            <person name="Elewa A."/>
            <person name="Iarovenko S."/>
            <person name="Subramanian E."/>
            <person name="Araus A.J."/>
            <person name="Petzold A."/>
            <person name="Susuki M."/>
            <person name="Suzuki K.-i.T."/>
            <person name="Hayashi T."/>
            <person name="Toyoda A."/>
            <person name="Oliveira C."/>
            <person name="Osipova E."/>
            <person name="Leigh N.D."/>
            <person name="Simon A."/>
            <person name="Yun M.H."/>
        </authorList>
    </citation>
    <scope>NUCLEOTIDE SEQUENCE</scope>
    <source>
        <strain evidence="3">20211129_DDA</strain>
        <tissue evidence="3">Liver</tissue>
    </source>
</reference>
<feature type="domain" description="EF-hand" evidence="2">
    <location>
        <begin position="73"/>
        <end position="108"/>
    </location>
</feature>
<evidence type="ECO:0000256" key="1">
    <source>
        <dbReference type="SAM" id="MobiDB-lite"/>
    </source>
</evidence>
<dbReference type="Pfam" id="PF13499">
    <property type="entry name" value="EF-hand_7"/>
    <property type="match status" value="1"/>
</dbReference>
<name>A0AAV7QSQ4_PLEWA</name>
<dbReference type="Gene3D" id="1.10.238.10">
    <property type="entry name" value="EF-hand"/>
    <property type="match status" value="1"/>
</dbReference>
<organism evidence="3 4">
    <name type="scientific">Pleurodeles waltl</name>
    <name type="common">Iberian ribbed newt</name>
    <dbReference type="NCBI Taxonomy" id="8319"/>
    <lineage>
        <taxon>Eukaryota</taxon>
        <taxon>Metazoa</taxon>
        <taxon>Chordata</taxon>
        <taxon>Craniata</taxon>
        <taxon>Vertebrata</taxon>
        <taxon>Euteleostomi</taxon>
        <taxon>Amphibia</taxon>
        <taxon>Batrachia</taxon>
        <taxon>Caudata</taxon>
        <taxon>Salamandroidea</taxon>
        <taxon>Salamandridae</taxon>
        <taxon>Pleurodelinae</taxon>
        <taxon>Pleurodeles</taxon>
    </lineage>
</organism>
<dbReference type="Proteomes" id="UP001066276">
    <property type="component" value="Chromosome 6"/>
</dbReference>
<feature type="compositionally biased region" description="Basic and acidic residues" evidence="1">
    <location>
        <begin position="15"/>
        <end position="24"/>
    </location>
</feature>
<dbReference type="GO" id="GO:0005509">
    <property type="term" value="F:calcium ion binding"/>
    <property type="evidence" value="ECO:0007669"/>
    <property type="project" value="InterPro"/>
</dbReference>
<comment type="caution">
    <text evidence="3">The sequence shown here is derived from an EMBL/GenBank/DDBJ whole genome shotgun (WGS) entry which is preliminary data.</text>
</comment>
<dbReference type="SUPFAM" id="SSF47473">
    <property type="entry name" value="EF-hand"/>
    <property type="match status" value="1"/>
</dbReference>
<dbReference type="PROSITE" id="PS50222">
    <property type="entry name" value="EF_HAND_2"/>
    <property type="match status" value="1"/>
</dbReference>
<proteinExistence type="predicted"/>
<dbReference type="InterPro" id="IPR002048">
    <property type="entry name" value="EF_hand_dom"/>
</dbReference>
<accession>A0AAV7QSQ4</accession>
<evidence type="ECO:0000259" key="2">
    <source>
        <dbReference type="PROSITE" id="PS50222"/>
    </source>
</evidence>
<protein>
    <recommendedName>
        <fullName evidence="2">EF-hand domain-containing protein</fullName>
    </recommendedName>
</protein>
<keyword evidence="4" id="KW-1185">Reference proteome</keyword>
<sequence>MPGFKKKRKISKKTSNSERVKDAVPDPIKPLYVPPPPVLGQKLMKVLQDWKSEQLQTTTVRETKHSSPKLTSHEIRDLRFVFNLADTNGKGFLKQADVLKALDLLGFVISDKELKTISDQLDTNDGTLNFRAFQELVAEWHGDSRDYYEEIK</sequence>